<evidence type="ECO:0000313" key="1">
    <source>
        <dbReference type="EMBL" id="PVI01005.1"/>
    </source>
</evidence>
<keyword evidence="2" id="KW-1185">Reference proteome</keyword>
<reference evidence="1 2" key="1">
    <citation type="journal article" date="2018" name="Sci. Rep.">
        <title>Comparative genomics provides insights into the lifestyle and reveals functional heterogeneity of dark septate endophytic fungi.</title>
        <authorList>
            <person name="Knapp D.G."/>
            <person name="Nemeth J.B."/>
            <person name="Barry K."/>
            <person name="Hainaut M."/>
            <person name="Henrissat B."/>
            <person name="Johnson J."/>
            <person name="Kuo A."/>
            <person name="Lim J.H.P."/>
            <person name="Lipzen A."/>
            <person name="Nolan M."/>
            <person name="Ohm R.A."/>
            <person name="Tamas L."/>
            <person name="Grigoriev I.V."/>
            <person name="Spatafora J.W."/>
            <person name="Nagy L.G."/>
            <person name="Kovacs G.M."/>
        </authorList>
    </citation>
    <scope>NUCLEOTIDE SEQUENCE [LARGE SCALE GENOMIC DNA]</scope>
    <source>
        <strain evidence="1 2">DSE2036</strain>
    </source>
</reference>
<sequence length="144" mass="15646">MPSLRNATGRDRPDACGAEVRGGGSTCNARLSCSRAIITQIPSLCTIVYMEHNTTEEQQDYVKFGGQGTLETLEVTLFLNGAGLVSSLVNISAPIYYGAGRERGVSLNNDSLSILFPSLHEGWQFCVPTENLRETYAFMDSTDT</sequence>
<evidence type="ECO:0000313" key="2">
    <source>
        <dbReference type="Proteomes" id="UP000244855"/>
    </source>
</evidence>
<proteinExistence type="predicted"/>
<dbReference type="Proteomes" id="UP000244855">
    <property type="component" value="Unassembled WGS sequence"/>
</dbReference>
<dbReference type="EMBL" id="KZ805364">
    <property type="protein sequence ID" value="PVI01005.1"/>
    <property type="molecule type" value="Genomic_DNA"/>
</dbReference>
<gene>
    <name evidence="1" type="ORF">DM02DRAFT_628027</name>
</gene>
<dbReference type="AlphaFoldDB" id="A0A2V1DUS7"/>
<dbReference type="OrthoDB" id="3259529at2759"/>
<accession>A0A2V1DUS7</accession>
<name>A0A2V1DUS7_9PLEO</name>
<protein>
    <submittedName>
        <fullName evidence="1">Uncharacterized protein</fullName>
    </submittedName>
</protein>
<organism evidence="1 2">
    <name type="scientific">Periconia macrospinosa</name>
    <dbReference type="NCBI Taxonomy" id="97972"/>
    <lineage>
        <taxon>Eukaryota</taxon>
        <taxon>Fungi</taxon>
        <taxon>Dikarya</taxon>
        <taxon>Ascomycota</taxon>
        <taxon>Pezizomycotina</taxon>
        <taxon>Dothideomycetes</taxon>
        <taxon>Pleosporomycetidae</taxon>
        <taxon>Pleosporales</taxon>
        <taxon>Massarineae</taxon>
        <taxon>Periconiaceae</taxon>
        <taxon>Periconia</taxon>
    </lineage>
</organism>